<evidence type="ECO:0000313" key="2">
    <source>
        <dbReference type="Proteomes" id="UP000489600"/>
    </source>
</evidence>
<gene>
    <name evidence="1" type="ORF">ANE_LOCUS10848</name>
</gene>
<dbReference type="Proteomes" id="UP000489600">
    <property type="component" value="Unassembled WGS sequence"/>
</dbReference>
<organism evidence="1 2">
    <name type="scientific">Arabis nemorensis</name>
    <dbReference type="NCBI Taxonomy" id="586526"/>
    <lineage>
        <taxon>Eukaryota</taxon>
        <taxon>Viridiplantae</taxon>
        <taxon>Streptophyta</taxon>
        <taxon>Embryophyta</taxon>
        <taxon>Tracheophyta</taxon>
        <taxon>Spermatophyta</taxon>
        <taxon>Magnoliopsida</taxon>
        <taxon>eudicotyledons</taxon>
        <taxon>Gunneridae</taxon>
        <taxon>Pentapetalae</taxon>
        <taxon>rosids</taxon>
        <taxon>malvids</taxon>
        <taxon>Brassicales</taxon>
        <taxon>Brassicaceae</taxon>
        <taxon>Arabideae</taxon>
        <taxon>Arabis</taxon>
    </lineage>
</organism>
<dbReference type="OrthoDB" id="288590at2759"/>
<proteinExistence type="predicted"/>
<name>A0A565BFH7_9BRAS</name>
<sequence>MGIDDSNIAANVNAFTENLWPQGNESFSTSIHSITEKLSELDITVRRMIMEALDS</sequence>
<accession>A0A565BFH7</accession>
<dbReference type="AlphaFoldDB" id="A0A565BFH7"/>
<dbReference type="EMBL" id="CABITT030000004">
    <property type="protein sequence ID" value="VVB00404.1"/>
    <property type="molecule type" value="Genomic_DNA"/>
</dbReference>
<keyword evidence="2" id="KW-1185">Reference proteome</keyword>
<protein>
    <submittedName>
        <fullName evidence="1">Uncharacterized protein</fullName>
    </submittedName>
</protein>
<evidence type="ECO:0000313" key="1">
    <source>
        <dbReference type="EMBL" id="VVB00404.1"/>
    </source>
</evidence>
<comment type="caution">
    <text evidence="1">The sequence shown here is derived from an EMBL/GenBank/DDBJ whole genome shotgun (WGS) entry which is preliminary data.</text>
</comment>
<reference evidence="1" key="1">
    <citation type="submission" date="2019-07" db="EMBL/GenBank/DDBJ databases">
        <authorList>
            <person name="Dittberner H."/>
        </authorList>
    </citation>
    <scope>NUCLEOTIDE SEQUENCE [LARGE SCALE GENOMIC DNA]</scope>
</reference>